<evidence type="ECO:0000313" key="4">
    <source>
        <dbReference type="Proteomes" id="UP001497497"/>
    </source>
</evidence>
<dbReference type="SUPFAM" id="SSF81383">
    <property type="entry name" value="F-box domain"/>
    <property type="match status" value="1"/>
</dbReference>
<organism evidence="3 4">
    <name type="scientific">Lymnaea stagnalis</name>
    <name type="common">Great pond snail</name>
    <name type="synonym">Helix stagnalis</name>
    <dbReference type="NCBI Taxonomy" id="6523"/>
    <lineage>
        <taxon>Eukaryota</taxon>
        <taxon>Metazoa</taxon>
        <taxon>Spiralia</taxon>
        <taxon>Lophotrochozoa</taxon>
        <taxon>Mollusca</taxon>
        <taxon>Gastropoda</taxon>
        <taxon>Heterobranchia</taxon>
        <taxon>Euthyneura</taxon>
        <taxon>Panpulmonata</taxon>
        <taxon>Hygrophila</taxon>
        <taxon>Lymnaeoidea</taxon>
        <taxon>Lymnaeidae</taxon>
        <taxon>Lymnaea</taxon>
    </lineage>
</organism>
<feature type="compositionally biased region" description="Basic residues" evidence="1">
    <location>
        <begin position="1"/>
        <end position="10"/>
    </location>
</feature>
<accession>A0AAV2HL77</accession>
<evidence type="ECO:0000313" key="3">
    <source>
        <dbReference type="EMBL" id="CAL1534268.1"/>
    </source>
</evidence>
<feature type="region of interest" description="Disordered" evidence="1">
    <location>
        <begin position="1"/>
        <end position="37"/>
    </location>
</feature>
<dbReference type="InterPro" id="IPR036047">
    <property type="entry name" value="F-box-like_dom_sf"/>
</dbReference>
<feature type="non-terminal residue" evidence="3">
    <location>
        <position position="153"/>
    </location>
</feature>
<dbReference type="EMBL" id="CAXITT010000166">
    <property type="protein sequence ID" value="CAL1534268.1"/>
    <property type="molecule type" value="Genomic_DNA"/>
</dbReference>
<sequence length="153" mass="18177">MRPPNKKRKISARDGPTRCLPTSYAFDNEKSDERQHSSWENLPANVLREIYQSLADVDRASMARVCKPWREGFRDPSLWRTRTIMFCRRKDEQQMKVGDELKMTSGRNAIKLVKQFPRYLKELNITFLHVPWRTSKEIINEFQKFSKLLDDAN</sequence>
<protein>
    <recommendedName>
        <fullName evidence="2">F-box domain-containing protein</fullName>
    </recommendedName>
</protein>
<evidence type="ECO:0000256" key="1">
    <source>
        <dbReference type="SAM" id="MobiDB-lite"/>
    </source>
</evidence>
<name>A0AAV2HL77_LYMST</name>
<dbReference type="PANTHER" id="PTHR20872">
    <property type="match status" value="1"/>
</dbReference>
<evidence type="ECO:0000259" key="2">
    <source>
        <dbReference type="PROSITE" id="PS50181"/>
    </source>
</evidence>
<feature type="compositionally biased region" description="Basic and acidic residues" evidence="1">
    <location>
        <begin position="27"/>
        <end position="37"/>
    </location>
</feature>
<proteinExistence type="predicted"/>
<dbReference type="AlphaFoldDB" id="A0AAV2HL77"/>
<keyword evidence="4" id="KW-1185">Reference proteome</keyword>
<dbReference type="InterPro" id="IPR001810">
    <property type="entry name" value="F-box_dom"/>
</dbReference>
<dbReference type="Pfam" id="PF12937">
    <property type="entry name" value="F-box-like"/>
    <property type="match status" value="1"/>
</dbReference>
<dbReference type="Gene3D" id="1.20.1280.50">
    <property type="match status" value="1"/>
</dbReference>
<dbReference type="Proteomes" id="UP001497497">
    <property type="component" value="Unassembled WGS sequence"/>
</dbReference>
<dbReference type="PROSITE" id="PS50181">
    <property type="entry name" value="FBOX"/>
    <property type="match status" value="1"/>
</dbReference>
<reference evidence="3 4" key="1">
    <citation type="submission" date="2024-04" db="EMBL/GenBank/DDBJ databases">
        <authorList>
            <consortium name="Genoscope - CEA"/>
            <person name="William W."/>
        </authorList>
    </citation>
    <scope>NUCLEOTIDE SEQUENCE [LARGE SCALE GENOMIC DNA]</scope>
</reference>
<comment type="caution">
    <text evidence="3">The sequence shown here is derived from an EMBL/GenBank/DDBJ whole genome shotgun (WGS) entry which is preliminary data.</text>
</comment>
<gene>
    <name evidence="3" type="ORF">GSLYS_00008228001</name>
</gene>
<feature type="domain" description="F-box" evidence="2">
    <location>
        <begin position="36"/>
        <end position="82"/>
    </location>
</feature>
<dbReference type="PANTHER" id="PTHR20872:SF1">
    <property type="entry name" value="F-BOX DOMAIN-CONTAINING PROTEIN"/>
    <property type="match status" value="1"/>
</dbReference>